<accession>A0A5P8D8Q8</accession>
<protein>
    <submittedName>
        <fullName evidence="1">Uncharacterized protein</fullName>
    </submittedName>
</protein>
<evidence type="ECO:0000313" key="2">
    <source>
        <dbReference type="Proteomes" id="UP000325974"/>
    </source>
</evidence>
<dbReference type="RefSeq" id="YP_009953529.1">
    <property type="nucleotide sequence ID" value="NC_051623.1"/>
</dbReference>
<proteinExistence type="predicted"/>
<organism evidence="1 2">
    <name type="scientific">Mycobacterium phage Marshawn</name>
    <dbReference type="NCBI Taxonomy" id="2652423"/>
    <lineage>
        <taxon>Viruses</taxon>
        <taxon>Duplodnaviria</taxon>
        <taxon>Heunggongvirae</taxon>
        <taxon>Uroviricota</taxon>
        <taxon>Caudoviricetes</taxon>
        <taxon>Weiservirinae</taxon>
        <taxon>Anayavirus</taxon>
        <taxon>Anayavirus marshawn</taxon>
    </lineage>
</organism>
<dbReference type="KEGG" id="vg:60325004"/>
<evidence type="ECO:0000313" key="1">
    <source>
        <dbReference type="EMBL" id="QFP94822.1"/>
    </source>
</evidence>
<dbReference type="EMBL" id="MN284895">
    <property type="protein sequence ID" value="QFP94822.1"/>
    <property type="molecule type" value="Genomic_DNA"/>
</dbReference>
<name>A0A5P8D8Q8_9CAUD</name>
<gene>
    <name evidence="1" type="primary">36</name>
    <name evidence="1" type="ORF">SEA_MARSHAWN_36</name>
</gene>
<dbReference type="Proteomes" id="UP000325974">
    <property type="component" value="Segment"/>
</dbReference>
<reference evidence="1 2" key="1">
    <citation type="submission" date="2019-08" db="EMBL/GenBank/DDBJ databases">
        <authorList>
            <person name="Tisher V."/>
            <person name="Wilcox J."/>
            <person name="Boggs D."/>
            <person name="Byrne M."/>
            <person name="Copriviza J."/>
            <person name="deSilva C."/>
            <person name="Devereaux C."/>
            <person name="Hart C."/>
            <person name="Holyfield W."/>
            <person name="Sciammas C."/>
            <person name="Splaine-Duchscherer K."/>
            <person name="Bonilla C."/>
            <person name="Ettinger A.-S.H."/>
            <person name="Ettinger W.F."/>
            <person name="Haydock J."/>
            <person name="Anders K.R."/>
            <person name="Garlena R.A."/>
            <person name="Russell D.A."/>
            <person name="Pope W.H."/>
            <person name="Jacobs-Sera D."/>
            <person name="Hatfull G.F."/>
        </authorList>
    </citation>
    <scope>NUCLEOTIDE SEQUENCE [LARGE SCALE GENOMIC DNA]</scope>
</reference>
<dbReference type="GeneID" id="60325004"/>
<keyword evidence="2" id="KW-1185">Reference proteome</keyword>
<sequence>MSLADRLGPLALAPTGCAVCRWYGGLDEADRRTFDAWVDGGGNVSQLWRQCASDPDRPLTVQRPRFAECLRDHNRKAAYVPS</sequence>